<feature type="compositionally biased region" description="Polar residues" evidence="1">
    <location>
        <begin position="277"/>
        <end position="291"/>
    </location>
</feature>
<evidence type="ECO:0000256" key="1">
    <source>
        <dbReference type="SAM" id="MobiDB-lite"/>
    </source>
</evidence>
<dbReference type="KEGG" id="ctp:CTRG_02185"/>
<dbReference type="InterPro" id="IPR022033">
    <property type="entry name" value="Rav1p_C"/>
</dbReference>
<dbReference type="AlphaFoldDB" id="C5M9M3"/>
<evidence type="ECO:0000259" key="2">
    <source>
        <dbReference type="Pfam" id="PF12234"/>
    </source>
</evidence>
<sequence>MARNEFSDCRDPSGKISLFYLALKKKQILIGLWRTVHHAEQQKMLKFLNNDFTQHRWKSAALKNAFVLLGKHRYIDAAYFFLLGDSPLDCCNILANKLNDPTLAIAIAKIYGKSKINDEKNELLYQVIERYVLPDAIKNGDRWTTSWIFWQIKEKELSIQALIKSPIDMVSKHSNFDIPKDLQVSTKGQSFLRDDPVLIILFNDLRNKKINYLKGSLNISKDEEFQFIIKVCMIYTRMGCDYLALELLRNWTFDTKDDDLKKSDQNNGGYLNKEPTPLSSVANLKPPSSQAFEEPDMSSFDFGF</sequence>
<dbReference type="Pfam" id="PF12234">
    <property type="entry name" value="Rav1p_C"/>
    <property type="match status" value="1"/>
</dbReference>
<evidence type="ECO:0000313" key="4">
    <source>
        <dbReference type="Proteomes" id="UP000002037"/>
    </source>
</evidence>
<dbReference type="PANTHER" id="PTHR13950:SF9">
    <property type="entry name" value="RABCONNECTIN-3A"/>
    <property type="match status" value="1"/>
</dbReference>
<protein>
    <recommendedName>
        <fullName evidence="2">RAVE complex protein Rav1 C-terminal domain-containing protein</fullName>
    </recommendedName>
</protein>
<reference evidence="3 4" key="1">
    <citation type="journal article" date="2009" name="Nature">
        <title>Evolution of pathogenicity and sexual reproduction in eight Candida genomes.</title>
        <authorList>
            <person name="Butler G."/>
            <person name="Rasmussen M.D."/>
            <person name="Lin M.F."/>
            <person name="Santos M.A."/>
            <person name="Sakthikumar S."/>
            <person name="Munro C.A."/>
            <person name="Rheinbay E."/>
            <person name="Grabherr M."/>
            <person name="Forche A."/>
            <person name="Reedy J.L."/>
            <person name="Agrafioti I."/>
            <person name="Arnaud M.B."/>
            <person name="Bates S."/>
            <person name="Brown A.J."/>
            <person name="Brunke S."/>
            <person name="Costanzo M.C."/>
            <person name="Fitzpatrick D.A."/>
            <person name="de Groot P.W."/>
            <person name="Harris D."/>
            <person name="Hoyer L.L."/>
            <person name="Hube B."/>
            <person name="Klis F.M."/>
            <person name="Kodira C."/>
            <person name="Lennard N."/>
            <person name="Logue M.E."/>
            <person name="Martin R."/>
            <person name="Neiman A.M."/>
            <person name="Nikolaou E."/>
            <person name="Quail M.A."/>
            <person name="Quinn J."/>
            <person name="Santos M.C."/>
            <person name="Schmitzberger F.F."/>
            <person name="Sherlock G."/>
            <person name="Shah P."/>
            <person name="Silverstein K.A."/>
            <person name="Skrzypek M.S."/>
            <person name="Soll D."/>
            <person name="Staggs R."/>
            <person name="Stansfield I."/>
            <person name="Stumpf M.P."/>
            <person name="Sudbery P.E."/>
            <person name="Srikantha T."/>
            <person name="Zeng Q."/>
            <person name="Berman J."/>
            <person name="Berriman M."/>
            <person name="Heitman J."/>
            <person name="Gow N.A."/>
            <person name="Lorenz M.C."/>
            <person name="Birren B.W."/>
            <person name="Kellis M."/>
            <person name="Cuomo C.A."/>
        </authorList>
    </citation>
    <scope>NUCLEOTIDE SEQUENCE [LARGE SCALE GENOMIC DNA]</scope>
    <source>
        <strain evidence="4">ATCC MYA-3404 / T1</strain>
    </source>
</reference>
<name>C5M9M3_CANTT</name>
<dbReference type="PANTHER" id="PTHR13950">
    <property type="entry name" value="RABCONNECTIN-RELATED"/>
    <property type="match status" value="1"/>
</dbReference>
<dbReference type="RefSeq" id="XP_002547888.1">
    <property type="nucleotide sequence ID" value="XM_002547842.1"/>
</dbReference>
<dbReference type="InterPro" id="IPR052208">
    <property type="entry name" value="DmX-like/RAVE_component"/>
</dbReference>
<dbReference type="GO" id="GO:0043291">
    <property type="term" value="C:RAVE complex"/>
    <property type="evidence" value="ECO:0007669"/>
    <property type="project" value="TreeGrafter"/>
</dbReference>
<dbReference type="GO" id="GO:0007035">
    <property type="term" value="P:vacuolar acidification"/>
    <property type="evidence" value="ECO:0007669"/>
    <property type="project" value="TreeGrafter"/>
</dbReference>
<dbReference type="OrthoDB" id="342131at2759"/>
<feature type="domain" description="RAVE complex protein Rav1 C-terminal" evidence="2">
    <location>
        <begin position="1"/>
        <end position="247"/>
    </location>
</feature>
<dbReference type="VEuPathDB" id="FungiDB:CTRG_02185"/>
<dbReference type="Proteomes" id="UP000002037">
    <property type="component" value="Unassembled WGS sequence"/>
</dbReference>
<keyword evidence="4" id="KW-1185">Reference proteome</keyword>
<dbReference type="eggNOG" id="KOG1064">
    <property type="taxonomic scope" value="Eukaryota"/>
</dbReference>
<dbReference type="STRING" id="294747.C5M9M3"/>
<gene>
    <name evidence="3" type="ORF">CTRG_02185</name>
</gene>
<organism evidence="3 4">
    <name type="scientific">Candida tropicalis (strain ATCC MYA-3404 / T1)</name>
    <name type="common">Yeast</name>
    <dbReference type="NCBI Taxonomy" id="294747"/>
    <lineage>
        <taxon>Eukaryota</taxon>
        <taxon>Fungi</taxon>
        <taxon>Dikarya</taxon>
        <taxon>Ascomycota</taxon>
        <taxon>Saccharomycotina</taxon>
        <taxon>Pichiomycetes</taxon>
        <taxon>Debaryomycetaceae</taxon>
        <taxon>Candida/Lodderomyces clade</taxon>
        <taxon>Candida</taxon>
    </lineage>
</organism>
<feature type="region of interest" description="Disordered" evidence="1">
    <location>
        <begin position="262"/>
        <end position="304"/>
    </location>
</feature>
<dbReference type="EMBL" id="GG692397">
    <property type="protein sequence ID" value="EER33367.1"/>
    <property type="molecule type" value="Genomic_DNA"/>
</dbReference>
<dbReference type="HOGENOM" id="CLU_947268_0_0_1"/>
<dbReference type="GeneID" id="8296320"/>
<proteinExistence type="predicted"/>
<evidence type="ECO:0000313" key="3">
    <source>
        <dbReference type="EMBL" id="EER33367.1"/>
    </source>
</evidence>
<accession>C5M9M3</accession>